<keyword evidence="10" id="KW-1185">Reference proteome</keyword>
<dbReference type="Pfam" id="PF00017">
    <property type="entry name" value="SH2"/>
    <property type="match status" value="1"/>
</dbReference>
<dbReference type="SUPFAM" id="SSF55550">
    <property type="entry name" value="SH2 domain"/>
    <property type="match status" value="1"/>
</dbReference>
<dbReference type="Gene3D" id="3.30.505.10">
    <property type="entry name" value="SH2 domain"/>
    <property type="match status" value="1"/>
</dbReference>
<proteinExistence type="inferred from homology"/>
<accession>A0A085LWW3</accession>
<dbReference type="GO" id="GO:0035556">
    <property type="term" value="P:intracellular signal transduction"/>
    <property type="evidence" value="ECO:0007669"/>
    <property type="project" value="TreeGrafter"/>
</dbReference>
<dbReference type="Pfam" id="PF08574">
    <property type="entry name" value="Iwr1"/>
    <property type="match status" value="1"/>
</dbReference>
<evidence type="ECO:0000256" key="4">
    <source>
        <dbReference type="ARBA" id="ARBA00022999"/>
    </source>
</evidence>
<evidence type="ECO:0000313" key="10">
    <source>
        <dbReference type="Proteomes" id="UP000030764"/>
    </source>
</evidence>
<dbReference type="SMART" id="SM00233">
    <property type="entry name" value="PH"/>
    <property type="match status" value="1"/>
</dbReference>
<dbReference type="InterPro" id="IPR011993">
    <property type="entry name" value="PH-like_dom_sf"/>
</dbReference>
<dbReference type="InterPro" id="IPR036860">
    <property type="entry name" value="SH2_dom_sf"/>
</dbReference>
<feature type="compositionally biased region" description="Acidic residues" evidence="6">
    <location>
        <begin position="259"/>
        <end position="268"/>
    </location>
</feature>
<evidence type="ECO:0000259" key="7">
    <source>
        <dbReference type="PROSITE" id="PS50001"/>
    </source>
</evidence>
<evidence type="ECO:0000256" key="5">
    <source>
        <dbReference type="PROSITE-ProRule" id="PRU00191"/>
    </source>
</evidence>
<evidence type="ECO:0000259" key="8">
    <source>
        <dbReference type="PROSITE" id="PS50003"/>
    </source>
</evidence>
<evidence type="ECO:0008006" key="11">
    <source>
        <dbReference type="Google" id="ProtNLM"/>
    </source>
</evidence>
<evidence type="ECO:0000256" key="3">
    <source>
        <dbReference type="ARBA" id="ARBA00022553"/>
    </source>
</evidence>
<dbReference type="InterPro" id="IPR000980">
    <property type="entry name" value="SH2"/>
</dbReference>
<dbReference type="SUPFAM" id="SSF50729">
    <property type="entry name" value="PH domain-like"/>
    <property type="match status" value="1"/>
</dbReference>
<feature type="domain" description="PH" evidence="8">
    <location>
        <begin position="510"/>
        <end position="623"/>
    </location>
</feature>
<dbReference type="PRINTS" id="PR00401">
    <property type="entry name" value="SH2DOMAIN"/>
</dbReference>
<dbReference type="EMBL" id="KL363270">
    <property type="protein sequence ID" value="KFD49459.1"/>
    <property type="molecule type" value="Genomic_DNA"/>
</dbReference>
<dbReference type="InterPro" id="IPR030523">
    <property type="entry name" value="SH2B"/>
</dbReference>
<dbReference type="AlphaFoldDB" id="A0A085LWW3"/>
<dbReference type="Pfam" id="PF00169">
    <property type="entry name" value="PH"/>
    <property type="match status" value="1"/>
</dbReference>
<reference evidence="9 10" key="1">
    <citation type="journal article" date="2014" name="Nat. Genet.">
        <title>Genome and transcriptome of the porcine whipworm Trichuris suis.</title>
        <authorList>
            <person name="Jex A.R."/>
            <person name="Nejsum P."/>
            <person name="Schwarz E.M."/>
            <person name="Hu L."/>
            <person name="Young N.D."/>
            <person name="Hall R.S."/>
            <person name="Korhonen P.K."/>
            <person name="Liao S."/>
            <person name="Thamsborg S."/>
            <person name="Xia J."/>
            <person name="Xu P."/>
            <person name="Wang S."/>
            <person name="Scheerlinck J.P."/>
            <person name="Hofmann A."/>
            <person name="Sternberg P.W."/>
            <person name="Wang J."/>
            <person name="Gasser R.B."/>
        </authorList>
    </citation>
    <scope>NUCLEOTIDE SEQUENCE [LARGE SCALE GENOMIC DNA]</scope>
    <source>
        <strain evidence="9">DCEP-RM93M</strain>
    </source>
</reference>
<dbReference type="Gene3D" id="2.30.29.30">
    <property type="entry name" value="Pleckstrin-homology domain (PH domain)/Phosphotyrosine-binding domain (PTB)"/>
    <property type="match status" value="1"/>
</dbReference>
<dbReference type="Pfam" id="PF08916">
    <property type="entry name" value="Phe_ZIP"/>
    <property type="match status" value="1"/>
</dbReference>
<dbReference type="Gene3D" id="6.10.140.110">
    <property type="match status" value="1"/>
</dbReference>
<comment type="similarity">
    <text evidence="2">Belongs to the SH2B adapter family.</text>
</comment>
<dbReference type="GO" id="GO:0005886">
    <property type="term" value="C:plasma membrane"/>
    <property type="evidence" value="ECO:0007669"/>
    <property type="project" value="TreeGrafter"/>
</dbReference>
<dbReference type="SUPFAM" id="SSF109805">
    <property type="entry name" value="Phenylalanine zipper"/>
    <property type="match status" value="1"/>
</dbReference>
<dbReference type="PANTHER" id="PTHR10872">
    <property type="entry name" value="SH2B ADAPTER PROTEIN"/>
    <property type="match status" value="1"/>
</dbReference>
<dbReference type="CDD" id="cd10346">
    <property type="entry name" value="SH2_SH2B_family"/>
    <property type="match status" value="1"/>
</dbReference>
<dbReference type="Proteomes" id="UP000030764">
    <property type="component" value="Unassembled WGS sequence"/>
</dbReference>
<dbReference type="InterPro" id="IPR035057">
    <property type="entry name" value="SH2B1_SH2"/>
</dbReference>
<gene>
    <name evidence="9" type="ORF">M513_09644</name>
</gene>
<protein>
    <recommendedName>
        <fullName evidence="11">SH2B adapter protein 2</fullName>
    </recommendedName>
</protein>
<sequence>MDPQLTTEHPFEAVAAMNSQTPPVVLRVKRKAGISANSSLVMVPKKCRRSGDGEGPTSLIADLVHSGSRSSPAELVTSLKRALPSQVLDDLATSSKRLRVIDLEMTDNLPSSLKVTGNDYLLLDKSVLTSSLTSDAADGENGVPELISQFGAMEAFNESESFTNEDASSASANARSTITINGVPMLRSSFCVDNYDYYVADACDESFLNWDMMTDDINEMFAFEMVGKPGSFVDDWSSFGDEDDSEDSNAENYFRNDYPDEESEDDADVSGSSSDRLKRSSRLRTSVMLSVNVGNLRRGKDASKSSSVAWEEFCDSCAKFAAYDFAQSWHNYLAENPAAIDKVSEQEVASKFVDAFVRYFENEARRICRTSRLLNDSVVSNGSHPLFTGESALCRNGGARAQYVNSLCSSEKMSISVHVDGRNGGARAQYVNSLCSSETDSDCSNSNLSHEFSLKKKRGIFSRLSYKSVKRSLFKKPSLEESVFPDSCKSERPLSKQRNKSKTCAKTVVEIVHEGSVNFICGRELDREKWEKGRMVLVKTVGGYLLEFYAPPKASKPKNGIFCFLITEVRETTALETPDCDNTFVLKAMNAYFFAENLKEYIVQAKSRREMREWLSAISSCTDDSLGASTGADSSERLNMIGSASAKSEGAFRCGDFHSLPLRGGSSATRKAHMRLSSIFAAREFPVRSSGNHLFSSSQLRRSYSSSQASNPTTSVRHHLRSSGSALLNGLRGLQMSAGALHDTSTCPFGIRRMLEKYPWFHGNLSRNDATTLVIQSGVEGHGLFLVRQSETRSGEYVLTFSCFGRAKHLRMTVLGRGQCRVQHLWFDSVFDMLEHFRTHHIPLQTNSREGPPSNGGVLLTDYVIAWPPNQPHQRTTPADPRNYMTHGGSVRMTTHSLEQLAIEQGQSQQQQTIWQGRAENTYQFT</sequence>
<evidence type="ECO:0000256" key="2">
    <source>
        <dbReference type="ARBA" id="ARBA00010220"/>
    </source>
</evidence>
<dbReference type="PROSITE" id="PS50003">
    <property type="entry name" value="PH_DOMAIN"/>
    <property type="match status" value="1"/>
</dbReference>
<dbReference type="PROSITE" id="PS50001">
    <property type="entry name" value="SH2"/>
    <property type="match status" value="1"/>
</dbReference>
<dbReference type="InterPro" id="IPR015012">
    <property type="entry name" value="Phe_ZIP"/>
</dbReference>
<dbReference type="InterPro" id="IPR036290">
    <property type="entry name" value="Phe_ZIP_sf"/>
</dbReference>
<name>A0A085LWW3_9BILA</name>
<evidence type="ECO:0000256" key="1">
    <source>
        <dbReference type="ARBA" id="ARBA00010218"/>
    </source>
</evidence>
<comment type="similarity">
    <text evidence="1">Belongs to the IWR1/SLC7A6OS family.</text>
</comment>
<dbReference type="CDD" id="cd01231">
    <property type="entry name" value="PH_SH2B_family"/>
    <property type="match status" value="1"/>
</dbReference>
<keyword evidence="3" id="KW-0597">Phosphoprotein</keyword>
<dbReference type="GO" id="GO:0005068">
    <property type="term" value="F:transmembrane receptor protein tyrosine kinase adaptor activity"/>
    <property type="evidence" value="ECO:0007669"/>
    <property type="project" value="TreeGrafter"/>
</dbReference>
<dbReference type="PANTHER" id="PTHR10872:SF2">
    <property type="entry name" value="LNK, ISOFORM D"/>
    <property type="match status" value="1"/>
</dbReference>
<organism evidence="9 10">
    <name type="scientific">Trichuris suis</name>
    <name type="common">pig whipworm</name>
    <dbReference type="NCBI Taxonomy" id="68888"/>
    <lineage>
        <taxon>Eukaryota</taxon>
        <taxon>Metazoa</taxon>
        <taxon>Ecdysozoa</taxon>
        <taxon>Nematoda</taxon>
        <taxon>Enoplea</taxon>
        <taxon>Dorylaimia</taxon>
        <taxon>Trichinellida</taxon>
        <taxon>Trichuridae</taxon>
        <taxon>Trichuris</taxon>
    </lineage>
</organism>
<feature type="domain" description="SH2" evidence="7">
    <location>
        <begin position="760"/>
        <end position="854"/>
    </location>
</feature>
<evidence type="ECO:0000313" key="9">
    <source>
        <dbReference type="EMBL" id="KFD49459.1"/>
    </source>
</evidence>
<evidence type="ECO:0000256" key="6">
    <source>
        <dbReference type="SAM" id="MobiDB-lite"/>
    </source>
</evidence>
<dbReference type="InterPro" id="IPR013883">
    <property type="entry name" value="TF_Iwr1_dom"/>
</dbReference>
<dbReference type="SMART" id="SM00252">
    <property type="entry name" value="SH2"/>
    <property type="match status" value="1"/>
</dbReference>
<feature type="region of interest" description="Disordered" evidence="6">
    <location>
        <begin position="236"/>
        <end position="280"/>
    </location>
</feature>
<dbReference type="InterPro" id="IPR001849">
    <property type="entry name" value="PH_domain"/>
</dbReference>
<feature type="compositionally biased region" description="Acidic residues" evidence="6">
    <location>
        <begin position="240"/>
        <end position="249"/>
    </location>
</feature>
<keyword evidence="4 5" id="KW-0727">SH2 domain</keyword>